<name>A0A3M8DGZ8_9BACL</name>
<protein>
    <submittedName>
        <fullName evidence="5">Glycosyltransferase</fullName>
    </submittedName>
</protein>
<dbReference type="Gene3D" id="3.40.50.2000">
    <property type="entry name" value="Glycogen Phosphorylase B"/>
    <property type="match status" value="2"/>
</dbReference>
<dbReference type="AlphaFoldDB" id="A0A3M8DGZ8"/>
<keyword evidence="2 5" id="KW-0808">Transferase</keyword>
<gene>
    <name evidence="5" type="ORF">EDM56_17070</name>
</gene>
<evidence type="ECO:0000256" key="2">
    <source>
        <dbReference type="ARBA" id="ARBA00022679"/>
    </source>
</evidence>
<organism evidence="5 6">
    <name type="scientific">Brevibacillus fluminis</name>
    <dbReference type="NCBI Taxonomy" id="511487"/>
    <lineage>
        <taxon>Bacteria</taxon>
        <taxon>Bacillati</taxon>
        <taxon>Bacillota</taxon>
        <taxon>Bacilli</taxon>
        <taxon>Bacillales</taxon>
        <taxon>Paenibacillaceae</taxon>
        <taxon>Brevibacillus</taxon>
    </lineage>
</organism>
<evidence type="ECO:0000256" key="1">
    <source>
        <dbReference type="ARBA" id="ARBA00022676"/>
    </source>
</evidence>
<dbReference type="Pfam" id="PF13439">
    <property type="entry name" value="Glyco_transf_4"/>
    <property type="match status" value="1"/>
</dbReference>
<proteinExistence type="predicted"/>
<feature type="domain" description="Glycosyl transferase family 1" evidence="3">
    <location>
        <begin position="199"/>
        <end position="347"/>
    </location>
</feature>
<sequence length="382" mass="43047">MERRKIAHLTSVHEPTDTRILHKECRTLAQAGYDVVLIAPHDRDEWLNGVRIRAIPQPKSRLGRMLQTTWQVYRTAVKENASVYHFHDPELIGVGVMLKTLGKKVIYDVHEDLPRQILSKEWIPKWLRHGLAVVSEAVEGTAARIFDRIVTVTSTIAERFPAEKTVIVKNYPILGELTTITACPHVERPLCVTYVAAGITTVRGILEMVHAMGILQHSGIRLILAGHISPIELRDKVATYPGWQCVEEAGYLNREQVGSLLNNVRAGLVTHHPIVNYVDSLPVKMFEYMAAGIPVIASDFPLWREIVEGSDCGLCVDPLSPEQIAEAIQWIVEHPVEAHRMGENGQRAVADRYNWDREANKLLSVYEELSAVHEKTQVTQVR</sequence>
<comment type="caution">
    <text evidence="5">The sequence shown here is derived from an EMBL/GenBank/DDBJ whole genome shotgun (WGS) entry which is preliminary data.</text>
</comment>
<dbReference type="GO" id="GO:0016757">
    <property type="term" value="F:glycosyltransferase activity"/>
    <property type="evidence" value="ECO:0007669"/>
    <property type="project" value="UniProtKB-KW"/>
</dbReference>
<dbReference type="EMBL" id="RHHQ01000012">
    <property type="protein sequence ID" value="RNB87372.1"/>
    <property type="molecule type" value="Genomic_DNA"/>
</dbReference>
<dbReference type="PANTHER" id="PTHR12526:SF629">
    <property type="entry name" value="TEICHURONIC ACID BIOSYNTHESIS GLYCOSYLTRANSFERASE TUAH-RELATED"/>
    <property type="match status" value="1"/>
</dbReference>
<dbReference type="InterPro" id="IPR028098">
    <property type="entry name" value="Glyco_trans_4-like_N"/>
</dbReference>
<dbReference type="OrthoDB" id="9813214at2"/>
<dbReference type="InterPro" id="IPR001296">
    <property type="entry name" value="Glyco_trans_1"/>
</dbReference>
<dbReference type="Pfam" id="PF00534">
    <property type="entry name" value="Glycos_transf_1"/>
    <property type="match status" value="1"/>
</dbReference>
<dbReference type="PANTHER" id="PTHR12526">
    <property type="entry name" value="GLYCOSYLTRANSFERASE"/>
    <property type="match status" value="1"/>
</dbReference>
<dbReference type="RefSeq" id="WP_122919070.1">
    <property type="nucleotide sequence ID" value="NZ_RHHQ01000012.1"/>
</dbReference>
<evidence type="ECO:0000259" key="3">
    <source>
        <dbReference type="Pfam" id="PF00534"/>
    </source>
</evidence>
<dbReference type="CDD" id="cd03794">
    <property type="entry name" value="GT4_WbuB-like"/>
    <property type="match status" value="1"/>
</dbReference>
<evidence type="ECO:0000313" key="6">
    <source>
        <dbReference type="Proteomes" id="UP000271031"/>
    </source>
</evidence>
<accession>A0A3M8DGZ8</accession>
<evidence type="ECO:0000313" key="5">
    <source>
        <dbReference type="EMBL" id="RNB87372.1"/>
    </source>
</evidence>
<keyword evidence="1" id="KW-0328">Glycosyltransferase</keyword>
<keyword evidence="6" id="KW-1185">Reference proteome</keyword>
<evidence type="ECO:0000259" key="4">
    <source>
        <dbReference type="Pfam" id="PF13439"/>
    </source>
</evidence>
<feature type="domain" description="Glycosyltransferase subfamily 4-like N-terminal" evidence="4">
    <location>
        <begin position="21"/>
        <end position="160"/>
    </location>
</feature>
<reference evidence="5 6" key="1">
    <citation type="submission" date="2018-10" db="EMBL/GenBank/DDBJ databases">
        <title>Phylogenomics of Brevibacillus.</title>
        <authorList>
            <person name="Dunlap C."/>
        </authorList>
    </citation>
    <scope>NUCLEOTIDE SEQUENCE [LARGE SCALE GENOMIC DNA]</scope>
    <source>
        <strain evidence="5 6">JCM 15716</strain>
    </source>
</reference>
<dbReference type="Proteomes" id="UP000271031">
    <property type="component" value="Unassembled WGS sequence"/>
</dbReference>
<dbReference type="SUPFAM" id="SSF53756">
    <property type="entry name" value="UDP-Glycosyltransferase/glycogen phosphorylase"/>
    <property type="match status" value="1"/>
</dbReference>